<comment type="caution">
    <text evidence="2">The sequence shown here is derived from an EMBL/GenBank/DDBJ whole genome shotgun (WGS) entry which is preliminary data.</text>
</comment>
<dbReference type="Proteomes" id="UP000070133">
    <property type="component" value="Unassembled WGS sequence"/>
</dbReference>
<evidence type="ECO:0000313" key="3">
    <source>
        <dbReference type="Proteomes" id="UP000070133"/>
    </source>
</evidence>
<dbReference type="OrthoDB" id="62952at2759"/>
<feature type="compositionally biased region" description="Polar residues" evidence="1">
    <location>
        <begin position="52"/>
        <end position="68"/>
    </location>
</feature>
<evidence type="ECO:0000256" key="1">
    <source>
        <dbReference type="SAM" id="MobiDB-lite"/>
    </source>
</evidence>
<organism evidence="2 3">
    <name type="scientific">Pseudocercospora eumusae</name>
    <dbReference type="NCBI Taxonomy" id="321146"/>
    <lineage>
        <taxon>Eukaryota</taxon>
        <taxon>Fungi</taxon>
        <taxon>Dikarya</taxon>
        <taxon>Ascomycota</taxon>
        <taxon>Pezizomycotina</taxon>
        <taxon>Dothideomycetes</taxon>
        <taxon>Dothideomycetidae</taxon>
        <taxon>Mycosphaerellales</taxon>
        <taxon>Mycosphaerellaceae</taxon>
        <taxon>Pseudocercospora</taxon>
    </lineage>
</organism>
<sequence length="429" mass="46463">MPIMNAASGPNLNQLSGMAPTSESADPSTRSFSDSTVTSSSPAASMSASGSHLNQLSGMAPTSESADPSTRSFSDSTVTSSSPAAAAMSASGSHLNQLSSMAPTSESADPSSGSFSDLTTTTTTSSSPTAAMSASDSYPYQPSSMAPTTESADPPTALLSDSTITSSSPAAAMSASDAQKPGFLDIAAELRIQIYEYALIDECPIWVRKDHTDRWESRAVFRTRDRRDPYGCRSPSFNVHLLRANRQVHREASSIFYGKNAFLVGWDDPCGPFTESTIRHVRILRLYFDNIEVQFVRPMKKDFRKGLARLVSWAGVLKLGALQLVFTNSFQKPSLREVNADMVAREFRDLVMAMMKSRGMERTDAVKMVEFVPSYHGNEIVEAVEGATVVVNDALSRNTQFRDCLLKLIEEKLESGLRAGVGSRRRVLT</sequence>
<feature type="compositionally biased region" description="Polar residues" evidence="1">
    <location>
        <begin position="94"/>
        <end position="110"/>
    </location>
</feature>
<feature type="compositionally biased region" description="Low complexity" evidence="1">
    <location>
        <begin position="28"/>
        <end position="51"/>
    </location>
</feature>
<gene>
    <name evidence="2" type="ORF">AC578_2962</name>
</gene>
<proteinExistence type="predicted"/>
<feature type="compositionally biased region" description="Polar residues" evidence="1">
    <location>
        <begin position="138"/>
        <end position="151"/>
    </location>
</feature>
<feature type="compositionally biased region" description="Polar residues" evidence="1">
    <location>
        <begin position="8"/>
        <end position="27"/>
    </location>
</feature>
<evidence type="ECO:0000313" key="2">
    <source>
        <dbReference type="EMBL" id="KXT00795.1"/>
    </source>
</evidence>
<reference evidence="2 3" key="1">
    <citation type="submission" date="2015-07" db="EMBL/GenBank/DDBJ databases">
        <title>Comparative genomics of the Sigatoka disease complex on banana suggests a link between parallel evolutionary changes in Pseudocercospora fijiensis and Pseudocercospora eumusae and increased virulence on the banana host.</title>
        <authorList>
            <person name="Chang T.-C."/>
            <person name="Salvucci A."/>
            <person name="Crous P.W."/>
            <person name="Stergiopoulos I."/>
        </authorList>
    </citation>
    <scope>NUCLEOTIDE SEQUENCE [LARGE SCALE GENOMIC DNA]</scope>
    <source>
        <strain evidence="2 3">CBS 114824</strain>
    </source>
</reference>
<dbReference type="EMBL" id="LFZN01000067">
    <property type="protein sequence ID" value="KXT00795.1"/>
    <property type="molecule type" value="Genomic_DNA"/>
</dbReference>
<dbReference type="PANTHER" id="PTHR42085">
    <property type="entry name" value="F-BOX DOMAIN-CONTAINING PROTEIN"/>
    <property type="match status" value="1"/>
</dbReference>
<name>A0A139HEA5_9PEZI</name>
<feature type="region of interest" description="Disordered" evidence="1">
    <location>
        <begin position="1"/>
        <end position="165"/>
    </location>
</feature>
<dbReference type="PANTHER" id="PTHR42085:SF1">
    <property type="entry name" value="F-BOX DOMAIN-CONTAINING PROTEIN"/>
    <property type="match status" value="1"/>
</dbReference>
<keyword evidence="3" id="KW-1185">Reference proteome</keyword>
<dbReference type="AlphaFoldDB" id="A0A139HEA5"/>
<protein>
    <submittedName>
        <fullName evidence="2">Uncharacterized protein</fullName>
    </submittedName>
</protein>
<dbReference type="InterPro" id="IPR038883">
    <property type="entry name" value="AN11006-like"/>
</dbReference>
<feature type="compositionally biased region" description="Low complexity" evidence="1">
    <location>
        <begin position="69"/>
        <end position="93"/>
    </location>
</feature>
<feature type="compositionally biased region" description="Low complexity" evidence="1">
    <location>
        <begin position="111"/>
        <end position="137"/>
    </location>
</feature>
<accession>A0A139HEA5</accession>